<keyword evidence="5" id="KW-1185">Reference proteome</keyword>
<proteinExistence type="predicted"/>
<dbReference type="OMA" id="MANILAC"/>
<dbReference type="GO" id="GO:0003677">
    <property type="term" value="F:DNA binding"/>
    <property type="evidence" value="ECO:0007669"/>
    <property type="project" value="InterPro"/>
</dbReference>
<dbReference type="Pfam" id="PF07460">
    <property type="entry name" value="NUMOD3"/>
    <property type="match status" value="1"/>
</dbReference>
<evidence type="ECO:0000313" key="4">
    <source>
        <dbReference type="EMBL" id="CDP05992.1"/>
    </source>
</evidence>
<evidence type="ECO:0000313" key="5">
    <source>
        <dbReference type="Proteomes" id="UP000295252"/>
    </source>
</evidence>
<feature type="compositionally biased region" description="Polar residues" evidence="1">
    <location>
        <begin position="396"/>
        <end position="415"/>
    </location>
</feature>
<dbReference type="AlphaFoldDB" id="A0A068UCI6"/>
<keyword evidence="2" id="KW-0472">Membrane</keyword>
<reference evidence="5" key="1">
    <citation type="journal article" date="2014" name="Science">
        <title>The coffee genome provides insight into the convergent evolution of caffeine biosynthesis.</title>
        <authorList>
            <person name="Denoeud F."/>
            <person name="Carretero-Paulet L."/>
            <person name="Dereeper A."/>
            <person name="Droc G."/>
            <person name="Guyot R."/>
            <person name="Pietrella M."/>
            <person name="Zheng C."/>
            <person name="Alberti A."/>
            <person name="Anthony F."/>
            <person name="Aprea G."/>
            <person name="Aury J.M."/>
            <person name="Bento P."/>
            <person name="Bernard M."/>
            <person name="Bocs S."/>
            <person name="Campa C."/>
            <person name="Cenci A."/>
            <person name="Combes M.C."/>
            <person name="Crouzillat D."/>
            <person name="Da Silva C."/>
            <person name="Daddiego L."/>
            <person name="De Bellis F."/>
            <person name="Dussert S."/>
            <person name="Garsmeur O."/>
            <person name="Gayraud T."/>
            <person name="Guignon V."/>
            <person name="Jahn K."/>
            <person name="Jamilloux V."/>
            <person name="Joet T."/>
            <person name="Labadie K."/>
            <person name="Lan T."/>
            <person name="Leclercq J."/>
            <person name="Lepelley M."/>
            <person name="Leroy T."/>
            <person name="Li L.T."/>
            <person name="Librado P."/>
            <person name="Lopez L."/>
            <person name="Munoz A."/>
            <person name="Noel B."/>
            <person name="Pallavicini A."/>
            <person name="Perrotta G."/>
            <person name="Poncet V."/>
            <person name="Pot D."/>
            <person name="Priyono X."/>
            <person name="Rigoreau M."/>
            <person name="Rouard M."/>
            <person name="Rozas J."/>
            <person name="Tranchant-Dubreuil C."/>
            <person name="VanBuren R."/>
            <person name="Zhang Q."/>
            <person name="Andrade A.C."/>
            <person name="Argout X."/>
            <person name="Bertrand B."/>
            <person name="de Kochko A."/>
            <person name="Graziosi G."/>
            <person name="Henry R.J."/>
            <person name="Jayarama X."/>
            <person name="Ming R."/>
            <person name="Nagai C."/>
            <person name="Rounsley S."/>
            <person name="Sankoff D."/>
            <person name="Giuliano G."/>
            <person name="Albert V.A."/>
            <person name="Wincker P."/>
            <person name="Lashermes P."/>
        </authorList>
    </citation>
    <scope>NUCLEOTIDE SEQUENCE [LARGE SCALE GENOMIC DNA]</scope>
    <source>
        <strain evidence="5">cv. DH200-94</strain>
    </source>
</reference>
<feature type="region of interest" description="Disordered" evidence="1">
    <location>
        <begin position="126"/>
        <end position="206"/>
    </location>
</feature>
<feature type="region of interest" description="Disordered" evidence="1">
    <location>
        <begin position="308"/>
        <end position="333"/>
    </location>
</feature>
<evidence type="ECO:0000256" key="2">
    <source>
        <dbReference type="SAM" id="Phobius"/>
    </source>
</evidence>
<gene>
    <name evidence="4" type="ORF">GSCOC_T00021331001</name>
</gene>
<evidence type="ECO:0000256" key="1">
    <source>
        <dbReference type="SAM" id="MobiDB-lite"/>
    </source>
</evidence>
<sequence>MQKILENQFGNLLFCLKIMANILACVVTVLNRMKLSPPIHKDNSLLVPNSGYAVEHIQARSSTTVLIVGVSRVKKVSSLVTCVSSCLVPYHCRSFPASISIAETFHVVDSCQKNCSSLLKDQPLTEDTRQDNLSNLAKNSNSENEREMQRRKRIGLANKGKVPWNKGRKHSEETREIISRRTKEAMRDPKVRAKMSECPRSLSNQTKTRISRSLQKLWGQRLKWKRSEEKLLQLWAESIARVAKTGGSDQQELDWDSYEKMKRAIALQHLERAAQMAKEKEMAHVLAERAAKERDERKKILAQRKKELAQKAKVRKRKRSKEEREEFAANQESKLKAKLTKIHKLKPAISHVSSHHQRTWKNVDVGKLDALFTRTEQHQVSLADQIRLAKIKRAESATQDNSENNSWLQTKTEGW</sequence>
<dbReference type="Gramene" id="CDP05992">
    <property type="protein sequence ID" value="CDP05992"/>
    <property type="gene ID" value="GSCOC_T00021331001"/>
</dbReference>
<feature type="transmembrane region" description="Helical" evidence="2">
    <location>
        <begin position="12"/>
        <end position="30"/>
    </location>
</feature>
<name>A0A068UCI6_COFCA</name>
<feature type="region of interest" description="Disordered" evidence="1">
    <location>
        <begin position="394"/>
        <end position="415"/>
    </location>
</feature>
<dbReference type="Proteomes" id="UP000295252">
    <property type="component" value="Chromosome VII"/>
</dbReference>
<feature type="compositionally biased region" description="Basic and acidic residues" evidence="1">
    <location>
        <begin position="170"/>
        <end position="197"/>
    </location>
</feature>
<keyword evidence="2" id="KW-0812">Transmembrane</keyword>
<dbReference type="PhylomeDB" id="A0A068UCI6"/>
<dbReference type="PANTHER" id="PTHR34199:SF1">
    <property type="entry name" value="HISTONE-LYSINE N-METHYLTRANSFERASE, H3 LYSINE-79 SPECIFIC-LIKE PROTEIN"/>
    <property type="match status" value="1"/>
</dbReference>
<dbReference type="FunCoup" id="A0A068UCI6">
    <property type="interactions" value="571"/>
</dbReference>
<dbReference type="InterPro" id="IPR003611">
    <property type="entry name" value="NUMOD3"/>
</dbReference>
<dbReference type="OrthoDB" id="6013at2759"/>
<dbReference type="InParanoid" id="A0A068UCI6"/>
<keyword evidence="2" id="KW-1133">Transmembrane helix</keyword>
<feature type="domain" description="Nuclease associated modular" evidence="3">
    <location>
        <begin position="151"/>
        <end position="179"/>
    </location>
</feature>
<accession>A0A068UCI6</accession>
<feature type="compositionally biased region" description="Polar residues" evidence="1">
    <location>
        <begin position="131"/>
        <end position="142"/>
    </location>
</feature>
<evidence type="ECO:0000259" key="3">
    <source>
        <dbReference type="Pfam" id="PF07460"/>
    </source>
</evidence>
<protein>
    <recommendedName>
        <fullName evidence="3">Nuclease associated modular domain-containing protein</fullName>
    </recommendedName>
</protein>
<dbReference type="PANTHER" id="PTHR34199">
    <property type="entry name" value="NUMOD3 MOTIF FAMILY PROTEIN, EXPRESSED"/>
    <property type="match status" value="1"/>
</dbReference>
<dbReference type="EMBL" id="HG739103">
    <property type="protein sequence ID" value="CDP05992.1"/>
    <property type="molecule type" value="Genomic_DNA"/>
</dbReference>
<organism evidence="4 5">
    <name type="scientific">Coffea canephora</name>
    <name type="common">Robusta coffee</name>
    <dbReference type="NCBI Taxonomy" id="49390"/>
    <lineage>
        <taxon>Eukaryota</taxon>
        <taxon>Viridiplantae</taxon>
        <taxon>Streptophyta</taxon>
        <taxon>Embryophyta</taxon>
        <taxon>Tracheophyta</taxon>
        <taxon>Spermatophyta</taxon>
        <taxon>Magnoliopsida</taxon>
        <taxon>eudicotyledons</taxon>
        <taxon>Gunneridae</taxon>
        <taxon>Pentapetalae</taxon>
        <taxon>asterids</taxon>
        <taxon>lamiids</taxon>
        <taxon>Gentianales</taxon>
        <taxon>Rubiaceae</taxon>
        <taxon>Ixoroideae</taxon>
        <taxon>Gardenieae complex</taxon>
        <taxon>Bertiereae - Coffeeae clade</taxon>
        <taxon>Coffeeae</taxon>
        <taxon>Coffea</taxon>
    </lineage>
</organism>